<protein>
    <recommendedName>
        <fullName evidence="1">DUF6046 domain-containing protein</fullName>
    </recommendedName>
</protein>
<sequence>MAYKNYSKILNDSIKSPQNITIDLASRFAAAFGLNAASKVVSKVFGEKMAGKIKGFEYYPSTNTNVEYVKLITPQKDSLEFSAVLDSARGNVFAPPLMMTFSQEKSLIETEVNDDDPIVIERWGTKPWNIEMKGLLIDLDNRIYPTEEIKKLKKVWSYNGVIAVEGIQFQEKGIDSIYFKSIDFSPIEGFQDTMQVSISASSIKSVNFILGKGKIITDELNQEPDPVDKSEEYGY</sequence>
<dbReference type="OrthoDB" id="1342461at2"/>
<evidence type="ECO:0000313" key="3">
    <source>
        <dbReference type="Proteomes" id="UP000297998"/>
    </source>
</evidence>
<dbReference type="EMBL" id="SRPE01000006">
    <property type="protein sequence ID" value="TGN26749.1"/>
    <property type="molecule type" value="Genomic_DNA"/>
</dbReference>
<organism evidence="2 3">
    <name type="scientific">Empedobacter tilapiae</name>
    <dbReference type="NCBI Taxonomy" id="2491114"/>
    <lineage>
        <taxon>Bacteria</taxon>
        <taxon>Pseudomonadati</taxon>
        <taxon>Bacteroidota</taxon>
        <taxon>Flavobacteriia</taxon>
        <taxon>Flavobacteriales</taxon>
        <taxon>Weeksellaceae</taxon>
        <taxon>Empedobacter</taxon>
    </lineage>
</organism>
<dbReference type="Pfam" id="PF19512">
    <property type="entry name" value="DUF6046"/>
    <property type="match status" value="1"/>
</dbReference>
<dbReference type="AlphaFoldDB" id="A0A4Z1BPH5"/>
<keyword evidence="3" id="KW-1185">Reference proteome</keyword>
<dbReference type="RefSeq" id="WP_135835648.1">
    <property type="nucleotide sequence ID" value="NZ_SRPE01000006.1"/>
</dbReference>
<proteinExistence type="predicted"/>
<name>A0A4Z1BPH5_9FLAO</name>
<dbReference type="InterPro" id="IPR046109">
    <property type="entry name" value="DUF6046"/>
</dbReference>
<evidence type="ECO:0000259" key="1">
    <source>
        <dbReference type="Pfam" id="PF19512"/>
    </source>
</evidence>
<evidence type="ECO:0000313" key="2">
    <source>
        <dbReference type="EMBL" id="TGN26749.1"/>
    </source>
</evidence>
<accession>A0A4Z1BPH5</accession>
<feature type="domain" description="DUF6046" evidence="1">
    <location>
        <begin position="93"/>
        <end position="211"/>
    </location>
</feature>
<dbReference type="Proteomes" id="UP000297998">
    <property type="component" value="Unassembled WGS sequence"/>
</dbReference>
<gene>
    <name evidence="2" type="ORF">E4J94_09900</name>
</gene>
<reference evidence="2 3" key="1">
    <citation type="submission" date="2019-03" db="EMBL/GenBank/DDBJ databases">
        <title>Empedobacter tilapiae sp. nov., isolated from an intestine of Nile tilapia Oreochromis niloticus.</title>
        <authorList>
            <person name="Kim Y.-O."/>
            <person name="Yoon J.-H."/>
        </authorList>
    </citation>
    <scope>NUCLEOTIDE SEQUENCE [LARGE SCALE GENOMIC DNA]</scope>
    <source>
        <strain evidence="2 3">MRS2</strain>
    </source>
</reference>
<comment type="caution">
    <text evidence="2">The sequence shown here is derived from an EMBL/GenBank/DDBJ whole genome shotgun (WGS) entry which is preliminary data.</text>
</comment>